<dbReference type="PROSITE" id="PS50294">
    <property type="entry name" value="WD_REPEATS_REGION"/>
    <property type="match status" value="1"/>
</dbReference>
<comment type="caution">
    <text evidence="2">The sequence shown here is derived from an EMBL/GenBank/DDBJ whole genome shotgun (WGS) entry which is preliminary data.</text>
</comment>
<dbReference type="PROSITE" id="PS50082">
    <property type="entry name" value="WD_REPEATS_2"/>
    <property type="match status" value="1"/>
</dbReference>
<dbReference type="InterPro" id="IPR001680">
    <property type="entry name" value="WD40_rpt"/>
</dbReference>
<keyword evidence="3" id="KW-1185">Reference proteome</keyword>
<evidence type="ECO:0000256" key="1">
    <source>
        <dbReference type="PROSITE-ProRule" id="PRU00221"/>
    </source>
</evidence>
<dbReference type="SMART" id="SM00320">
    <property type="entry name" value="WD40"/>
    <property type="match status" value="5"/>
</dbReference>
<dbReference type="AlphaFoldDB" id="A0A177B8N2"/>
<dbReference type="EMBL" id="LWCA01000125">
    <property type="protein sequence ID" value="OAF70648.1"/>
    <property type="molecule type" value="Genomic_DNA"/>
</dbReference>
<dbReference type="PANTHER" id="PTHR47822:SF2">
    <property type="entry name" value="F-BOX AND WD-40 DOMAIN PROTEIN 7"/>
    <property type="match status" value="1"/>
</dbReference>
<dbReference type="Gene3D" id="2.130.10.10">
    <property type="entry name" value="YVTN repeat-like/Quinoprotein amine dehydrogenase"/>
    <property type="match status" value="2"/>
</dbReference>
<evidence type="ECO:0000313" key="2">
    <source>
        <dbReference type="EMBL" id="OAF70648.1"/>
    </source>
</evidence>
<protein>
    <submittedName>
        <fullName evidence="2">Uncharacterized protein</fullName>
    </submittedName>
</protein>
<proteinExistence type="predicted"/>
<reference evidence="2 3" key="1">
    <citation type="submission" date="2016-04" db="EMBL/GenBank/DDBJ databases">
        <title>The genome of Intoshia linei affirms orthonectids as highly simplified spiralians.</title>
        <authorList>
            <person name="Mikhailov K.V."/>
            <person name="Slusarev G.S."/>
            <person name="Nikitin M.A."/>
            <person name="Logacheva M.D."/>
            <person name="Penin A."/>
            <person name="Aleoshin V."/>
            <person name="Panchin Y.V."/>
        </authorList>
    </citation>
    <scope>NUCLEOTIDE SEQUENCE [LARGE SCALE GENOMIC DNA]</scope>
    <source>
        <strain evidence="2">Intl2013</strain>
        <tissue evidence="2">Whole animal</tissue>
    </source>
</reference>
<dbReference type="OrthoDB" id="10251741at2759"/>
<dbReference type="Proteomes" id="UP000078046">
    <property type="component" value="Unassembled WGS sequence"/>
</dbReference>
<dbReference type="Pfam" id="PF00400">
    <property type="entry name" value="WD40"/>
    <property type="match status" value="1"/>
</dbReference>
<sequence length="399" mass="45375">MKELFDAIKDDTEYDQEDAPKLVQFQKMILDTSETNLNFRNKRRTSSIPCIENINSSLFNTPLFKGVDVEGGIRIVNIIDTNFICMCLRFAPDGSHFAVGFSNGLIQLYTSPHGKLLNVLNDNESQACTSIHFNNNYMTENLQITTVLLASHISGNIRLWHYATQTCLFTINENRQTLYCSFSTDGSKFISCGVDCVIYTYDFNTCNILTRHKASHSKDKMNGHRGRVFSAKYHPNHKNVFISGGWDDTIQFWDDRETHSSRHISGPHLCGDGLDIDPENDQILTGSWRKSNTLQLWDFKTGNKIRDVLEDVSRTSQLYCVQFVSKSIIATAGSDVNDVRLIDRANLNVYYQFQMINQVIGRITASTKSFYAIDNDKLSHKPIYAGISDGKVYLFREEG</sequence>
<accession>A0A177B8N2</accession>
<dbReference type="PANTHER" id="PTHR47822">
    <property type="entry name" value="CARBOHYDRATE BINDING DOMAIN CONTAINING PROTEIN"/>
    <property type="match status" value="1"/>
</dbReference>
<dbReference type="InterPro" id="IPR015943">
    <property type="entry name" value="WD40/YVTN_repeat-like_dom_sf"/>
</dbReference>
<name>A0A177B8N2_9BILA</name>
<keyword evidence="1" id="KW-0853">WD repeat</keyword>
<organism evidence="2 3">
    <name type="scientific">Intoshia linei</name>
    <dbReference type="NCBI Taxonomy" id="1819745"/>
    <lineage>
        <taxon>Eukaryota</taxon>
        <taxon>Metazoa</taxon>
        <taxon>Spiralia</taxon>
        <taxon>Lophotrochozoa</taxon>
        <taxon>Mesozoa</taxon>
        <taxon>Orthonectida</taxon>
        <taxon>Rhopaluridae</taxon>
        <taxon>Intoshia</taxon>
    </lineage>
</organism>
<dbReference type="InterPro" id="IPR036322">
    <property type="entry name" value="WD40_repeat_dom_sf"/>
</dbReference>
<evidence type="ECO:0000313" key="3">
    <source>
        <dbReference type="Proteomes" id="UP000078046"/>
    </source>
</evidence>
<dbReference type="SUPFAM" id="SSF50978">
    <property type="entry name" value="WD40 repeat-like"/>
    <property type="match status" value="1"/>
</dbReference>
<feature type="repeat" description="WD" evidence="1">
    <location>
        <begin position="221"/>
        <end position="254"/>
    </location>
</feature>
<gene>
    <name evidence="2" type="ORF">A3Q56_01584</name>
</gene>